<evidence type="ECO:0000313" key="1">
    <source>
        <dbReference type="EMBL" id="KAL2456892.1"/>
    </source>
</evidence>
<keyword evidence="2" id="KW-1185">Reference proteome</keyword>
<dbReference type="Proteomes" id="UP001604277">
    <property type="component" value="Unassembled WGS sequence"/>
</dbReference>
<proteinExistence type="predicted"/>
<gene>
    <name evidence="1" type="ORF">Fot_56615</name>
</gene>
<protein>
    <submittedName>
        <fullName evidence="1">Uncharacterized protein</fullName>
    </submittedName>
</protein>
<sequence>MVYTFFRFELVANSTHTVATAASPTTPDTNTNNSSARLTASGTSATIHKDLFVSRDLYSSCKKSTALTGKMLCFALDITATVGDITPSDGIPKHEKEKSTRA</sequence>
<evidence type="ECO:0000313" key="2">
    <source>
        <dbReference type="Proteomes" id="UP001604277"/>
    </source>
</evidence>
<dbReference type="AlphaFoldDB" id="A0ABD1NZM6"/>
<organism evidence="1 2">
    <name type="scientific">Forsythia ovata</name>
    <dbReference type="NCBI Taxonomy" id="205694"/>
    <lineage>
        <taxon>Eukaryota</taxon>
        <taxon>Viridiplantae</taxon>
        <taxon>Streptophyta</taxon>
        <taxon>Embryophyta</taxon>
        <taxon>Tracheophyta</taxon>
        <taxon>Spermatophyta</taxon>
        <taxon>Magnoliopsida</taxon>
        <taxon>eudicotyledons</taxon>
        <taxon>Gunneridae</taxon>
        <taxon>Pentapetalae</taxon>
        <taxon>asterids</taxon>
        <taxon>lamiids</taxon>
        <taxon>Lamiales</taxon>
        <taxon>Oleaceae</taxon>
        <taxon>Forsythieae</taxon>
        <taxon>Forsythia</taxon>
    </lineage>
</organism>
<reference evidence="2" key="1">
    <citation type="submission" date="2024-07" db="EMBL/GenBank/DDBJ databases">
        <title>Two chromosome-level genome assemblies of Korean endemic species Abeliophyllum distichum and Forsythia ovata (Oleaceae).</title>
        <authorList>
            <person name="Jang H."/>
        </authorList>
    </citation>
    <scope>NUCLEOTIDE SEQUENCE [LARGE SCALE GENOMIC DNA]</scope>
</reference>
<accession>A0ABD1NZM6</accession>
<name>A0ABD1NZM6_9LAMI</name>
<dbReference type="EMBL" id="JBFOLJ010000049">
    <property type="protein sequence ID" value="KAL2456892.1"/>
    <property type="molecule type" value="Genomic_DNA"/>
</dbReference>
<comment type="caution">
    <text evidence="1">The sequence shown here is derived from an EMBL/GenBank/DDBJ whole genome shotgun (WGS) entry which is preliminary data.</text>
</comment>